<evidence type="ECO:0000256" key="3">
    <source>
        <dbReference type="ARBA" id="ARBA00022741"/>
    </source>
</evidence>
<evidence type="ECO:0000259" key="8">
    <source>
        <dbReference type="Pfam" id="PF02782"/>
    </source>
</evidence>
<keyword evidence="10" id="KW-1185">Reference proteome</keyword>
<dbReference type="Pfam" id="PF02782">
    <property type="entry name" value="FGGY_C"/>
    <property type="match status" value="1"/>
</dbReference>
<evidence type="ECO:0000256" key="5">
    <source>
        <dbReference type="ARBA" id="ARBA00022840"/>
    </source>
</evidence>
<dbReference type="InterPro" id="IPR043129">
    <property type="entry name" value="ATPase_NBD"/>
</dbReference>
<evidence type="ECO:0000313" key="9">
    <source>
        <dbReference type="EMBL" id="MCB7389028.1"/>
    </source>
</evidence>
<evidence type="ECO:0000256" key="2">
    <source>
        <dbReference type="ARBA" id="ARBA00022679"/>
    </source>
</evidence>
<dbReference type="InterPro" id="IPR050406">
    <property type="entry name" value="FGGY_Carb_Kinase"/>
</dbReference>
<protein>
    <recommendedName>
        <fullName evidence="11">Rhamnulokinase</fullName>
    </recommendedName>
</protein>
<dbReference type="Proteomes" id="UP001299546">
    <property type="component" value="Unassembled WGS sequence"/>
</dbReference>
<evidence type="ECO:0000256" key="4">
    <source>
        <dbReference type="ARBA" id="ARBA00022777"/>
    </source>
</evidence>
<evidence type="ECO:0000256" key="1">
    <source>
        <dbReference type="ARBA" id="ARBA00009156"/>
    </source>
</evidence>
<dbReference type="EMBL" id="JAJCIS010000018">
    <property type="protein sequence ID" value="MCB7389028.1"/>
    <property type="molecule type" value="Genomic_DNA"/>
</dbReference>
<keyword evidence="2" id="KW-0808">Transferase</keyword>
<keyword evidence="3" id="KW-0547">Nucleotide-binding</keyword>
<organism evidence="9 10">
    <name type="scientific">Bariatricus massiliensis</name>
    <dbReference type="NCBI Taxonomy" id="1745713"/>
    <lineage>
        <taxon>Bacteria</taxon>
        <taxon>Bacillati</taxon>
        <taxon>Bacillota</taxon>
        <taxon>Clostridia</taxon>
        <taxon>Lachnospirales</taxon>
        <taxon>Lachnospiraceae</taxon>
        <taxon>Bariatricus</taxon>
    </lineage>
</organism>
<feature type="domain" description="Carbohydrate kinase FGGY C-terminal" evidence="8">
    <location>
        <begin position="258"/>
        <end position="450"/>
    </location>
</feature>
<evidence type="ECO:0000256" key="6">
    <source>
        <dbReference type="ARBA" id="ARBA00023308"/>
    </source>
</evidence>
<dbReference type="PANTHER" id="PTHR43095:SF5">
    <property type="entry name" value="XYLULOSE KINASE"/>
    <property type="match status" value="1"/>
</dbReference>
<evidence type="ECO:0000313" key="10">
    <source>
        <dbReference type="Proteomes" id="UP001299546"/>
    </source>
</evidence>
<dbReference type="Pfam" id="PF00370">
    <property type="entry name" value="FGGY_N"/>
    <property type="match status" value="1"/>
</dbReference>
<dbReference type="InterPro" id="IPR018485">
    <property type="entry name" value="FGGY_C"/>
</dbReference>
<keyword evidence="4" id="KW-0418">Kinase</keyword>
<dbReference type="RefSeq" id="WP_066737813.1">
    <property type="nucleotide sequence ID" value="NZ_JAJCIQ010000018.1"/>
</dbReference>
<reference evidence="9 10" key="1">
    <citation type="submission" date="2021-10" db="EMBL/GenBank/DDBJ databases">
        <title>Collection of gut derived symbiotic bacterial strains cultured from healthy donors.</title>
        <authorList>
            <person name="Lin H."/>
            <person name="Littmann E."/>
            <person name="Kohout C."/>
            <person name="Pamer E.G."/>
        </authorList>
    </citation>
    <scope>NUCLEOTIDE SEQUENCE [LARGE SCALE GENOMIC DNA]</scope>
    <source>
        <strain evidence="9 10">DFI.1.165</strain>
    </source>
</reference>
<dbReference type="SUPFAM" id="SSF53067">
    <property type="entry name" value="Actin-like ATPase domain"/>
    <property type="match status" value="2"/>
</dbReference>
<proteinExistence type="inferred from homology"/>
<evidence type="ECO:0000259" key="7">
    <source>
        <dbReference type="Pfam" id="PF00370"/>
    </source>
</evidence>
<accession>A0ABS8DKQ4</accession>
<feature type="domain" description="Carbohydrate kinase FGGY N-terminal" evidence="7">
    <location>
        <begin position="55"/>
        <end position="245"/>
    </location>
</feature>
<keyword evidence="6" id="KW-0684">Rhamnose metabolism</keyword>
<dbReference type="InterPro" id="IPR013449">
    <property type="entry name" value="Rhamnulokinase"/>
</dbReference>
<keyword evidence="5" id="KW-0067">ATP-binding</keyword>
<comment type="similarity">
    <text evidence="1">Belongs to the FGGY kinase family.</text>
</comment>
<gene>
    <name evidence="9" type="ORF">LIZ65_17210</name>
</gene>
<sequence>MAEKYVAVDVGSSNGKIYTGELTHDRTLNIQEVGRFETPRMMYQNHLCINVYGIYEQILKVLAELGRAGVEIRSLGVDTWASDFGIIDGQGAVQGIPVFYRDTRTEHTMEYVEEKIGYRRLYELTTQRKLKDTTLHQLIALLRENPEALGDGKKILFLGDLLMYLLSGNPISEISAASYSQMFSMRKGSWEDEVFDIFGVPKSAQPKVVPAGTRLGLVEQSIADWCGTNRFQIVAPAVHDTSSASVVVPVDERKNWAFIATGTWFLVSMELPEPADNEMSYRYNLSNTALAFGKTLCKRNVMAMWLIQECRRKWNAMGMNLSFPEIVERAVESRLFAGVVDTECNAFFNPQDMPGEIVKYLSDTGQGCFAETDVGQIARIIYESVALKCAYALEALKKTTGRQVDTLYIIGGANAVTVLNQYIANVTNTEVITGAKEASCAGNILLQAYGMGEVESEEEIREISRNTFPQTHYYPEDTEIWKEQYIRFCEICRLEPV</sequence>
<evidence type="ECO:0008006" key="11">
    <source>
        <dbReference type="Google" id="ProtNLM"/>
    </source>
</evidence>
<dbReference type="PANTHER" id="PTHR43095">
    <property type="entry name" value="SUGAR KINASE"/>
    <property type="match status" value="1"/>
</dbReference>
<dbReference type="Gene3D" id="3.30.420.40">
    <property type="match status" value="2"/>
</dbReference>
<dbReference type="CDD" id="cd07771">
    <property type="entry name" value="ASKHA_NBD_FGGY_RhaB-like"/>
    <property type="match status" value="1"/>
</dbReference>
<dbReference type="InterPro" id="IPR018484">
    <property type="entry name" value="FGGY_N"/>
</dbReference>
<name>A0ABS8DKQ4_9FIRM</name>
<comment type="caution">
    <text evidence="9">The sequence shown here is derived from an EMBL/GenBank/DDBJ whole genome shotgun (WGS) entry which is preliminary data.</text>
</comment>